<protein>
    <submittedName>
        <fullName evidence="4">Serine/threonine phosphatase</fullName>
    </submittedName>
</protein>
<dbReference type="SUPFAM" id="SSF81606">
    <property type="entry name" value="PP2C-like"/>
    <property type="match status" value="1"/>
</dbReference>
<dbReference type="Pfam" id="PF00072">
    <property type="entry name" value="Response_reg"/>
    <property type="match status" value="1"/>
</dbReference>
<reference evidence="4" key="1">
    <citation type="journal article" date="2014" name="Int. J. Syst. Evol. Microbiol.">
        <title>Complete genome sequence of Corynebacterium casei LMG S-19264T (=DSM 44701T), isolated from a smear-ripened cheese.</title>
        <authorList>
            <consortium name="US DOE Joint Genome Institute (JGI-PGF)"/>
            <person name="Walter F."/>
            <person name="Albersmeier A."/>
            <person name="Kalinowski J."/>
            <person name="Ruckert C."/>
        </authorList>
    </citation>
    <scope>NUCLEOTIDE SEQUENCE</scope>
    <source>
        <strain evidence="4">VKM Ac-1069</strain>
    </source>
</reference>
<keyword evidence="1" id="KW-0378">Hydrolase</keyword>
<proteinExistence type="predicted"/>
<dbReference type="InterPro" id="IPR036457">
    <property type="entry name" value="PPM-type-like_dom_sf"/>
</dbReference>
<dbReference type="SMART" id="SM00331">
    <property type="entry name" value="PP2C_SIG"/>
    <property type="match status" value="1"/>
</dbReference>
<accession>A0A9W6L1X1</accession>
<dbReference type="AlphaFoldDB" id="A0A9W6L1X1"/>
<dbReference type="EMBL" id="BSFQ01000009">
    <property type="protein sequence ID" value="GLL11508.1"/>
    <property type="molecule type" value="Genomic_DNA"/>
</dbReference>
<feature type="domain" description="Response regulatory" evidence="3">
    <location>
        <begin position="12"/>
        <end position="128"/>
    </location>
</feature>
<keyword evidence="2" id="KW-0597">Phosphoprotein</keyword>
<comment type="caution">
    <text evidence="4">The sequence shown here is derived from an EMBL/GenBank/DDBJ whole genome shotgun (WGS) entry which is preliminary data.</text>
</comment>
<dbReference type="PROSITE" id="PS50110">
    <property type="entry name" value="RESPONSE_REGULATORY"/>
    <property type="match status" value="1"/>
</dbReference>
<dbReference type="InterPro" id="IPR052016">
    <property type="entry name" value="Bact_Sigma-Reg"/>
</dbReference>
<dbReference type="InterPro" id="IPR001932">
    <property type="entry name" value="PPM-type_phosphatase-like_dom"/>
</dbReference>
<reference evidence="4" key="2">
    <citation type="submission" date="2023-01" db="EMBL/GenBank/DDBJ databases">
        <authorList>
            <person name="Sun Q."/>
            <person name="Evtushenko L."/>
        </authorList>
    </citation>
    <scope>NUCLEOTIDE SEQUENCE</scope>
    <source>
        <strain evidence="4">VKM Ac-1069</strain>
    </source>
</reference>
<dbReference type="Gene3D" id="3.60.40.10">
    <property type="entry name" value="PPM-type phosphatase domain"/>
    <property type="match status" value="1"/>
</dbReference>
<dbReference type="SUPFAM" id="SSF52172">
    <property type="entry name" value="CheY-like"/>
    <property type="match status" value="1"/>
</dbReference>
<dbReference type="Gene3D" id="3.40.50.2300">
    <property type="match status" value="1"/>
</dbReference>
<feature type="modified residue" description="4-aspartylphosphate" evidence="2">
    <location>
        <position position="63"/>
    </location>
</feature>
<evidence type="ECO:0000256" key="2">
    <source>
        <dbReference type="PROSITE-ProRule" id="PRU00169"/>
    </source>
</evidence>
<dbReference type="SMART" id="SM00448">
    <property type="entry name" value="REC"/>
    <property type="match status" value="1"/>
</dbReference>
<dbReference type="Proteomes" id="UP001143463">
    <property type="component" value="Unassembled WGS sequence"/>
</dbReference>
<organism evidence="4 5">
    <name type="scientific">Pseudonocardia halophobica</name>
    <dbReference type="NCBI Taxonomy" id="29401"/>
    <lineage>
        <taxon>Bacteria</taxon>
        <taxon>Bacillati</taxon>
        <taxon>Actinomycetota</taxon>
        <taxon>Actinomycetes</taxon>
        <taxon>Pseudonocardiales</taxon>
        <taxon>Pseudonocardiaceae</taxon>
        <taxon>Pseudonocardia</taxon>
    </lineage>
</organism>
<dbReference type="GO" id="GO:0016791">
    <property type="term" value="F:phosphatase activity"/>
    <property type="evidence" value="ECO:0007669"/>
    <property type="project" value="TreeGrafter"/>
</dbReference>
<dbReference type="PANTHER" id="PTHR43156">
    <property type="entry name" value="STAGE II SPORULATION PROTEIN E-RELATED"/>
    <property type="match status" value="1"/>
</dbReference>
<keyword evidence="5" id="KW-1185">Reference proteome</keyword>
<dbReference type="RefSeq" id="WP_037049492.1">
    <property type="nucleotide sequence ID" value="NZ_BAAAUZ010000045.1"/>
</dbReference>
<evidence type="ECO:0000313" key="4">
    <source>
        <dbReference type="EMBL" id="GLL11508.1"/>
    </source>
</evidence>
<dbReference type="InterPro" id="IPR001789">
    <property type="entry name" value="Sig_transdc_resp-reg_receiver"/>
</dbReference>
<dbReference type="GO" id="GO:0000160">
    <property type="term" value="P:phosphorelay signal transduction system"/>
    <property type="evidence" value="ECO:0007669"/>
    <property type="project" value="InterPro"/>
</dbReference>
<dbReference type="CDD" id="cd00156">
    <property type="entry name" value="REC"/>
    <property type="match status" value="1"/>
</dbReference>
<gene>
    <name evidence="4" type="ORF">GCM10017577_26490</name>
</gene>
<evidence type="ECO:0000256" key="1">
    <source>
        <dbReference type="ARBA" id="ARBA00022801"/>
    </source>
</evidence>
<evidence type="ECO:0000313" key="5">
    <source>
        <dbReference type="Proteomes" id="UP001143463"/>
    </source>
</evidence>
<dbReference type="Pfam" id="PF07228">
    <property type="entry name" value="SpoIIE"/>
    <property type="match status" value="1"/>
</dbReference>
<evidence type="ECO:0000259" key="3">
    <source>
        <dbReference type="PROSITE" id="PS50110"/>
    </source>
</evidence>
<dbReference type="InterPro" id="IPR011006">
    <property type="entry name" value="CheY-like_superfamily"/>
</dbReference>
<dbReference type="PANTHER" id="PTHR43156:SF2">
    <property type="entry name" value="STAGE II SPORULATION PROTEIN E"/>
    <property type="match status" value="1"/>
</dbReference>
<sequence>MTRPLPGAASHRVLLVEDDPGDVFLVQELLAEVDPSVRVTVAESVRAVVERNLLPAADCVLLDLNLPGVSGLDGLREVLQADPSAAVCVLTGLDDEHLGIAAVGVGAQDYLVKNKADGAVLIRAIRYAVERRRAEASMVRLREEQLVAAESVRLERGLLPSLLLDGSAVHGRSFYRSGRTRAVIGGDFFDAVRGPSGTVHAIIGDVSGHGPDEAALGALLRVSWRALVLAGVDEPQVLPNLQEVLVSERHERTLFTTVCTLTIDPAPEGGSRVLLRSAGHPPPVSLRPGPVSLRPRVGVPLGVLRDAKWEPEILELTPGWALLLFTDGLIEGRGARPDELLWQEGLIDVLGKERDTPMSELPGRLVEHVERINGGPLADDVAMLLLTDLAGDE</sequence>
<name>A0A9W6L1X1_9PSEU</name>